<protein>
    <submittedName>
        <fullName evidence="1">Uncharacterized protein</fullName>
    </submittedName>
</protein>
<evidence type="ECO:0000313" key="1">
    <source>
        <dbReference type="EMBL" id="MBB3207370.1"/>
    </source>
</evidence>
<dbReference type="EMBL" id="JACHXU010000010">
    <property type="protein sequence ID" value="MBB3207370.1"/>
    <property type="molecule type" value="Genomic_DNA"/>
</dbReference>
<accession>A0A7W5H6V9</accession>
<comment type="caution">
    <text evidence="1">The sequence shown here is derived from an EMBL/GenBank/DDBJ whole genome shotgun (WGS) entry which is preliminary data.</text>
</comment>
<evidence type="ECO:0000313" key="2">
    <source>
        <dbReference type="Proteomes" id="UP000536179"/>
    </source>
</evidence>
<gene>
    <name evidence="1" type="ORF">FHS27_003191</name>
</gene>
<sequence length="43" mass="4829">MSVTTTLIDVIADIPPIYRFCWLVFPHHVSSDDGIRVADTRIG</sequence>
<proteinExistence type="predicted"/>
<reference evidence="1 2" key="1">
    <citation type="submission" date="2020-08" db="EMBL/GenBank/DDBJ databases">
        <title>Genomic Encyclopedia of Type Strains, Phase III (KMG-III): the genomes of soil and plant-associated and newly described type strains.</title>
        <authorList>
            <person name="Whitman W."/>
        </authorList>
    </citation>
    <scope>NUCLEOTIDE SEQUENCE [LARGE SCALE GENOMIC DNA]</scope>
    <source>
        <strain evidence="1 2">CECT 8075</strain>
    </source>
</reference>
<keyword evidence="2" id="KW-1185">Reference proteome</keyword>
<dbReference type="AlphaFoldDB" id="A0A7W5H6V9"/>
<name>A0A7W5H6V9_9BACT</name>
<dbReference type="Proteomes" id="UP000536179">
    <property type="component" value="Unassembled WGS sequence"/>
</dbReference>
<organism evidence="1 2">
    <name type="scientific">Aporhodopirellula rubra</name>
    <dbReference type="NCBI Taxonomy" id="980271"/>
    <lineage>
        <taxon>Bacteria</taxon>
        <taxon>Pseudomonadati</taxon>
        <taxon>Planctomycetota</taxon>
        <taxon>Planctomycetia</taxon>
        <taxon>Pirellulales</taxon>
        <taxon>Pirellulaceae</taxon>
        <taxon>Aporhodopirellula</taxon>
    </lineage>
</organism>